<dbReference type="PANTHER" id="PTHR24020:SF20">
    <property type="entry name" value="PH DOMAIN-CONTAINING PROTEIN"/>
    <property type="match status" value="1"/>
</dbReference>
<name>A0ABQ8TXU5_PERAM</name>
<keyword evidence="1" id="KW-1015">Disulfide bond</keyword>
<dbReference type="InterPro" id="IPR035976">
    <property type="entry name" value="Sushi/SCR/CCP_sf"/>
</dbReference>
<evidence type="ECO:0000313" key="7">
    <source>
        <dbReference type="Proteomes" id="UP001148838"/>
    </source>
</evidence>
<dbReference type="Pfam" id="PF00092">
    <property type="entry name" value="VWA"/>
    <property type="match status" value="3"/>
</dbReference>
<dbReference type="Gene3D" id="3.40.50.410">
    <property type="entry name" value="von Willebrand factor, type A domain"/>
    <property type="match status" value="2"/>
</dbReference>
<dbReference type="EMBL" id="JAJSOF020000003">
    <property type="protein sequence ID" value="KAJ4450090.1"/>
    <property type="molecule type" value="Genomic_DNA"/>
</dbReference>
<dbReference type="SMART" id="SM00032">
    <property type="entry name" value="CCP"/>
    <property type="match status" value="1"/>
</dbReference>
<feature type="domain" description="Sushi" evidence="4">
    <location>
        <begin position="442"/>
        <end position="520"/>
    </location>
</feature>
<dbReference type="InterPro" id="IPR002035">
    <property type="entry name" value="VWF_A"/>
</dbReference>
<dbReference type="InterPro" id="IPR036465">
    <property type="entry name" value="vWFA_dom_sf"/>
</dbReference>
<dbReference type="Pfam" id="PF00084">
    <property type="entry name" value="Sushi"/>
    <property type="match status" value="1"/>
</dbReference>
<keyword evidence="7" id="KW-1185">Reference proteome</keyword>
<organism evidence="6 7">
    <name type="scientific">Periplaneta americana</name>
    <name type="common">American cockroach</name>
    <name type="synonym">Blatta americana</name>
    <dbReference type="NCBI Taxonomy" id="6978"/>
    <lineage>
        <taxon>Eukaryota</taxon>
        <taxon>Metazoa</taxon>
        <taxon>Ecdysozoa</taxon>
        <taxon>Arthropoda</taxon>
        <taxon>Hexapoda</taxon>
        <taxon>Insecta</taxon>
        <taxon>Pterygota</taxon>
        <taxon>Neoptera</taxon>
        <taxon>Polyneoptera</taxon>
        <taxon>Dictyoptera</taxon>
        <taxon>Blattodea</taxon>
        <taxon>Blattoidea</taxon>
        <taxon>Blattidae</taxon>
        <taxon>Blattinae</taxon>
        <taxon>Periplaneta</taxon>
    </lineage>
</organism>
<proteinExistence type="predicted"/>
<dbReference type="InterPro" id="IPR050525">
    <property type="entry name" value="ECM_Assembly_Org"/>
</dbReference>
<evidence type="ECO:0000256" key="2">
    <source>
        <dbReference type="PROSITE-ProRule" id="PRU00302"/>
    </source>
</evidence>
<dbReference type="SUPFAM" id="SSF57535">
    <property type="entry name" value="Complement control module/SCR domain"/>
    <property type="match status" value="1"/>
</dbReference>
<feature type="domain" description="Chitin-binding type-2" evidence="5">
    <location>
        <begin position="346"/>
        <end position="406"/>
    </location>
</feature>
<dbReference type="InterPro" id="IPR000436">
    <property type="entry name" value="Sushi_SCR_CCP_dom"/>
</dbReference>
<evidence type="ECO:0000256" key="1">
    <source>
        <dbReference type="ARBA" id="ARBA00023157"/>
    </source>
</evidence>
<dbReference type="PANTHER" id="PTHR24020">
    <property type="entry name" value="COLLAGEN ALPHA"/>
    <property type="match status" value="1"/>
</dbReference>
<dbReference type="SMART" id="SM00494">
    <property type="entry name" value="ChtBD2"/>
    <property type="match status" value="3"/>
</dbReference>
<dbReference type="PROSITE" id="PS50234">
    <property type="entry name" value="VWFA"/>
    <property type="match status" value="2"/>
</dbReference>
<feature type="domain" description="VWFA" evidence="3">
    <location>
        <begin position="542"/>
        <end position="789"/>
    </location>
</feature>
<keyword evidence="2" id="KW-0768">Sushi</keyword>
<dbReference type="PROSITE" id="PS50940">
    <property type="entry name" value="CHIT_BIND_II"/>
    <property type="match status" value="2"/>
</dbReference>
<evidence type="ECO:0000259" key="5">
    <source>
        <dbReference type="PROSITE" id="PS50940"/>
    </source>
</evidence>
<dbReference type="Pfam" id="PF01607">
    <property type="entry name" value="CBM_14"/>
    <property type="match status" value="2"/>
</dbReference>
<dbReference type="CDD" id="cd00033">
    <property type="entry name" value="CCP"/>
    <property type="match status" value="1"/>
</dbReference>
<dbReference type="SUPFAM" id="SSF53300">
    <property type="entry name" value="vWA-like"/>
    <property type="match status" value="2"/>
</dbReference>
<comment type="caution">
    <text evidence="2">Lacks conserved residue(s) required for the propagation of feature annotation.</text>
</comment>
<dbReference type="Gene3D" id="2.170.140.10">
    <property type="entry name" value="Chitin binding domain"/>
    <property type="match status" value="3"/>
</dbReference>
<reference evidence="6 7" key="1">
    <citation type="journal article" date="2022" name="Allergy">
        <title>Genome assembly and annotation of Periplaneta americana reveal a comprehensive cockroach allergen profile.</title>
        <authorList>
            <person name="Wang L."/>
            <person name="Xiong Q."/>
            <person name="Saelim N."/>
            <person name="Wang L."/>
            <person name="Nong W."/>
            <person name="Wan A.T."/>
            <person name="Shi M."/>
            <person name="Liu X."/>
            <person name="Cao Q."/>
            <person name="Hui J.H.L."/>
            <person name="Sookrung N."/>
            <person name="Leung T.F."/>
            <person name="Tungtrongchitr A."/>
            <person name="Tsui S.K.W."/>
        </authorList>
    </citation>
    <scope>NUCLEOTIDE SEQUENCE [LARGE SCALE GENOMIC DNA]</scope>
    <source>
        <strain evidence="6">PWHHKU_190912</strain>
    </source>
</reference>
<dbReference type="InterPro" id="IPR002557">
    <property type="entry name" value="Chitin-bd_dom"/>
</dbReference>
<feature type="domain" description="Chitin-binding type-2" evidence="5">
    <location>
        <begin position="282"/>
        <end position="321"/>
    </location>
</feature>
<dbReference type="Gene3D" id="2.10.70.10">
    <property type="entry name" value="Complement Module, domain 1"/>
    <property type="match status" value="1"/>
</dbReference>
<dbReference type="Proteomes" id="UP001148838">
    <property type="component" value="Unassembled WGS sequence"/>
</dbReference>
<sequence>MKMDSTDKVQFRDEVVPVQGIKRTVQTAIFSVNVSTEMLFCTGARLATILILIFQNVIFQSELVVMQHIAQIAVFSVAVPMELQSCTVVRMGTISIQLFLNVIIHIVQTVKSRAVLIVHVNTLRRFLFLKPQKNRILYLVIKLYLLKVLIGYQGQCGHLFLGKNQYFRVCAHLTIYEVLLTLKFTIALNSSKKLTINMSIFLITDGRSEIDPTPLTKMLKDQGSIIFIVGLGLYDRSQLETMASVGKDGEPLFYGLTNFQVVKKIADYINTVNGQGVRLNYCSLYCGCLKGSEVLYRCPSILHFNPSTSKCDLPSRAGCKSSQIVTSGREHNISETDFVGGYCPSSVSCPSLDPLGSKIFLPHSSMCNLFCGCKDGTSNLYRCPNNLHFNPKLKLCDLPSHAGCTSESNGNISNCNLYCECWQGVPRLRRCGSGLHFSGVTNRCENPSQARCQGDCAKILPTTGSVWEPESCVKDLSRMGDKCRISCLSGYELIGSSNIACTEKGWNGTGGLNVLPKCKVPEELGIEFVDNIAKEVSGPDSDFLFMLDESGSLSPEQFGTQLSFVKAVVSAFPLSQKRYAGVLTFSGSAWVDVNMKHGDTCKFLNAVQKIKYQGGTTDIRLALVTATREILKNSVHNRTLVCDNAGEMSPGSSTESYPAFARIGLRENPGKNLNQVWTLGYVRQLKGTGIMWISDIFFLKDASTFCDNSKAIQCVESRLSVLITDGQSDTDPTLAANTLKKEGNFLFTVGIGDYERRELESIASVGKDGAPLFYGITNFVVFNKIAEYLHTDVPQSNH</sequence>
<feature type="domain" description="VWFA" evidence="3">
    <location>
        <begin position="200"/>
        <end position="269"/>
    </location>
</feature>
<dbReference type="InterPro" id="IPR036508">
    <property type="entry name" value="Chitin-bd_dom_sf"/>
</dbReference>
<accession>A0ABQ8TXU5</accession>
<gene>
    <name evidence="6" type="ORF">ANN_01497</name>
</gene>
<dbReference type="SUPFAM" id="SSF57625">
    <property type="entry name" value="Invertebrate chitin-binding proteins"/>
    <property type="match status" value="3"/>
</dbReference>
<evidence type="ECO:0000259" key="3">
    <source>
        <dbReference type="PROSITE" id="PS50234"/>
    </source>
</evidence>
<dbReference type="SMART" id="SM00327">
    <property type="entry name" value="VWA"/>
    <property type="match status" value="1"/>
</dbReference>
<protein>
    <submittedName>
        <fullName evidence="6">Uncharacterized protein</fullName>
    </submittedName>
</protein>
<evidence type="ECO:0000259" key="4">
    <source>
        <dbReference type="PROSITE" id="PS50923"/>
    </source>
</evidence>
<comment type="caution">
    <text evidence="6">The sequence shown here is derived from an EMBL/GenBank/DDBJ whole genome shotgun (WGS) entry which is preliminary data.</text>
</comment>
<evidence type="ECO:0000313" key="6">
    <source>
        <dbReference type="EMBL" id="KAJ4450090.1"/>
    </source>
</evidence>
<dbReference type="PROSITE" id="PS50923">
    <property type="entry name" value="SUSHI"/>
    <property type="match status" value="1"/>
</dbReference>